<dbReference type="PANTHER" id="PTHR43477">
    <property type="entry name" value="DIHYDROANTICAPSIN 7-DEHYDROGENASE"/>
    <property type="match status" value="1"/>
</dbReference>
<sequence>MPEASRRNAVDLQLSGKVAVVTGASKGIGLACAEALAWEGATVFGISRNPVNLGQAREELAAKGLEFIPELADLTDADATAEVFAKIGVPDILINCAGAARQIPIDELSSKTLHEAMESKYFTYMHATEAVIRGMAERGSGAVVNVVGSGGKSANPLHIGGGAANAALMLASVGYAKAYAGQGVRVNVVNPGLTLTGRIDDRLDAATRATGRPREELLTEMVADIPLGRPAGPAEVANVAIFLASSKASYVTGAVVTMDGGIASII</sequence>
<evidence type="ECO:0000313" key="5">
    <source>
        <dbReference type="Proteomes" id="UP001500280"/>
    </source>
</evidence>
<evidence type="ECO:0000313" key="4">
    <source>
        <dbReference type="EMBL" id="GAA1690647.1"/>
    </source>
</evidence>
<dbReference type="Pfam" id="PF13561">
    <property type="entry name" value="adh_short_C2"/>
    <property type="match status" value="1"/>
</dbReference>
<keyword evidence="2" id="KW-0560">Oxidoreductase</keyword>
<evidence type="ECO:0000256" key="2">
    <source>
        <dbReference type="ARBA" id="ARBA00023002"/>
    </source>
</evidence>
<gene>
    <name evidence="4" type="ORF">GCM10009745_39830</name>
</gene>
<organism evidence="4 5">
    <name type="scientific">Kribbella yunnanensis</name>
    <dbReference type="NCBI Taxonomy" id="190194"/>
    <lineage>
        <taxon>Bacteria</taxon>
        <taxon>Bacillati</taxon>
        <taxon>Actinomycetota</taxon>
        <taxon>Actinomycetes</taxon>
        <taxon>Propionibacteriales</taxon>
        <taxon>Kribbellaceae</taxon>
        <taxon>Kribbella</taxon>
    </lineage>
</organism>
<keyword evidence="5" id="KW-1185">Reference proteome</keyword>
<dbReference type="Gene3D" id="3.40.50.720">
    <property type="entry name" value="NAD(P)-binding Rossmann-like Domain"/>
    <property type="match status" value="1"/>
</dbReference>
<reference evidence="4 5" key="1">
    <citation type="journal article" date="2019" name="Int. J. Syst. Evol. Microbiol.">
        <title>The Global Catalogue of Microorganisms (GCM) 10K type strain sequencing project: providing services to taxonomists for standard genome sequencing and annotation.</title>
        <authorList>
            <consortium name="The Broad Institute Genomics Platform"/>
            <consortium name="The Broad Institute Genome Sequencing Center for Infectious Disease"/>
            <person name="Wu L."/>
            <person name="Ma J."/>
        </authorList>
    </citation>
    <scope>NUCLEOTIDE SEQUENCE [LARGE SCALE GENOMIC DNA]</scope>
    <source>
        <strain evidence="4 5">JCM 14307</strain>
    </source>
</reference>
<dbReference type="SUPFAM" id="SSF51735">
    <property type="entry name" value="NAD(P)-binding Rossmann-fold domains"/>
    <property type="match status" value="1"/>
</dbReference>
<dbReference type="Proteomes" id="UP001500280">
    <property type="component" value="Unassembled WGS sequence"/>
</dbReference>
<comment type="caution">
    <text evidence="4">The sequence shown here is derived from an EMBL/GenBank/DDBJ whole genome shotgun (WGS) entry which is preliminary data.</text>
</comment>
<dbReference type="PRINTS" id="PR00081">
    <property type="entry name" value="GDHRDH"/>
</dbReference>
<proteinExistence type="inferred from homology"/>
<dbReference type="PANTHER" id="PTHR43477:SF4">
    <property type="entry name" value="DEHYDROGENASE_REDUCTASE SDR FAMILY MEMBER 6"/>
    <property type="match status" value="1"/>
</dbReference>
<comment type="similarity">
    <text evidence="1">Belongs to the short-chain dehydrogenases/reductases (SDR) family.</text>
</comment>
<dbReference type="InterPro" id="IPR036291">
    <property type="entry name" value="NAD(P)-bd_dom_sf"/>
</dbReference>
<dbReference type="EMBL" id="BAAANF010000015">
    <property type="protein sequence ID" value="GAA1690647.1"/>
    <property type="molecule type" value="Genomic_DNA"/>
</dbReference>
<protein>
    <submittedName>
        <fullName evidence="4">SDR family oxidoreductase</fullName>
    </submittedName>
</protein>
<dbReference type="InterPro" id="IPR051122">
    <property type="entry name" value="SDR_DHRS6-like"/>
</dbReference>
<accession>A0ABN2HN98</accession>
<name>A0ABN2HN98_9ACTN</name>
<evidence type="ECO:0000256" key="3">
    <source>
        <dbReference type="ARBA" id="ARBA00023027"/>
    </source>
</evidence>
<keyword evidence="3" id="KW-0520">NAD</keyword>
<evidence type="ECO:0000256" key="1">
    <source>
        <dbReference type="ARBA" id="ARBA00006484"/>
    </source>
</evidence>
<dbReference type="InterPro" id="IPR002347">
    <property type="entry name" value="SDR_fam"/>
</dbReference>